<keyword evidence="2" id="KW-0732">Signal</keyword>
<dbReference type="Gene3D" id="3.40.50.1110">
    <property type="entry name" value="SGNH hydrolase"/>
    <property type="match status" value="1"/>
</dbReference>
<dbReference type="CDD" id="cd01846">
    <property type="entry name" value="fatty_acyltransferase_like"/>
    <property type="match status" value="1"/>
</dbReference>
<evidence type="ECO:0000256" key="2">
    <source>
        <dbReference type="SAM" id="SignalP"/>
    </source>
</evidence>
<dbReference type="GO" id="GO:0016788">
    <property type="term" value="F:hydrolase activity, acting on ester bonds"/>
    <property type="evidence" value="ECO:0007669"/>
    <property type="project" value="InterPro"/>
</dbReference>
<dbReference type="AlphaFoldDB" id="A0A5B9EH90"/>
<dbReference type="InterPro" id="IPR051058">
    <property type="entry name" value="GDSL_Est/Lipase"/>
</dbReference>
<dbReference type="Proteomes" id="UP000321820">
    <property type="component" value="Chromosome"/>
</dbReference>
<dbReference type="Pfam" id="PF00657">
    <property type="entry name" value="Lipase_GDSL"/>
    <property type="match status" value="1"/>
</dbReference>
<dbReference type="KEGG" id="talb:FTW19_18515"/>
<keyword evidence="4" id="KW-1185">Reference proteome</keyword>
<dbReference type="RefSeq" id="WP_147649071.1">
    <property type="nucleotide sequence ID" value="NZ_CP042806.1"/>
</dbReference>
<dbReference type="SUPFAM" id="SSF52266">
    <property type="entry name" value="SGNH hydrolase"/>
    <property type="match status" value="1"/>
</dbReference>
<name>A0A5B9EH90_9BACT</name>
<sequence>MHALRKLALLLCLGPVALQAQKASRPYDQLFVFGDSYSDTGAGYVDGNGPTAVWYMAKDLGIDLVIPLKSWAGASVNFAVSGARTDGGLGRIDKHGEIIGYGMQLQVGQFRELMQAGLVTFDPKRTMFFFAGGLNDRTLPIDTSAQDIEDEIETLYGLGARRFTVAILPEKIPQFAQQGIRVNPALRGIPDEMKRRHADIEIATSNWGAFLDEVITNPAKYGITNTTDRCAGRVLRNEDPTPCASPEKYFFYHEGHPSTRAHEVAGGMLAEEAKKVSAR</sequence>
<gene>
    <name evidence="3" type="ORF">FTW19_18515</name>
</gene>
<accession>A0A5B9EH90</accession>
<proteinExistence type="predicted"/>
<feature type="signal peptide" evidence="2">
    <location>
        <begin position="1"/>
        <end position="22"/>
    </location>
</feature>
<keyword evidence="1 3" id="KW-0378">Hydrolase</keyword>
<evidence type="ECO:0000313" key="3">
    <source>
        <dbReference type="EMBL" id="QEE29801.1"/>
    </source>
</evidence>
<dbReference type="OrthoDB" id="110369at2"/>
<evidence type="ECO:0000256" key="1">
    <source>
        <dbReference type="ARBA" id="ARBA00022801"/>
    </source>
</evidence>
<dbReference type="PANTHER" id="PTHR45648">
    <property type="entry name" value="GDSL LIPASE/ACYLHYDROLASE FAMILY PROTEIN (AFU_ORTHOLOGUE AFUA_4G14700)"/>
    <property type="match status" value="1"/>
</dbReference>
<feature type="chain" id="PRO_5023032173" evidence="2">
    <location>
        <begin position="23"/>
        <end position="279"/>
    </location>
</feature>
<dbReference type="PANTHER" id="PTHR45648:SF22">
    <property type="entry name" value="GDSL LIPASE_ACYLHYDROLASE FAMILY PROTEIN (AFU_ORTHOLOGUE AFUA_4G14700)"/>
    <property type="match status" value="1"/>
</dbReference>
<dbReference type="InterPro" id="IPR036514">
    <property type="entry name" value="SGNH_hydro_sf"/>
</dbReference>
<evidence type="ECO:0000313" key="4">
    <source>
        <dbReference type="Proteomes" id="UP000321820"/>
    </source>
</evidence>
<organism evidence="3 4">
    <name type="scientific">Terriglobus albidus</name>
    <dbReference type="NCBI Taxonomy" id="1592106"/>
    <lineage>
        <taxon>Bacteria</taxon>
        <taxon>Pseudomonadati</taxon>
        <taxon>Acidobacteriota</taxon>
        <taxon>Terriglobia</taxon>
        <taxon>Terriglobales</taxon>
        <taxon>Acidobacteriaceae</taxon>
        <taxon>Terriglobus</taxon>
    </lineage>
</organism>
<reference evidence="3 4" key="1">
    <citation type="submission" date="2019-08" db="EMBL/GenBank/DDBJ databases">
        <title>Complete genome sequence of Terriglobus albidus strain ORNL.</title>
        <authorList>
            <person name="Podar M."/>
        </authorList>
    </citation>
    <scope>NUCLEOTIDE SEQUENCE [LARGE SCALE GENOMIC DNA]</scope>
    <source>
        <strain evidence="3 4">ORNL</strain>
    </source>
</reference>
<dbReference type="InterPro" id="IPR001087">
    <property type="entry name" value="GDSL"/>
</dbReference>
<protein>
    <submittedName>
        <fullName evidence="3">SGNH/GDSL hydrolase family protein</fullName>
    </submittedName>
</protein>
<dbReference type="EMBL" id="CP042806">
    <property type="protein sequence ID" value="QEE29801.1"/>
    <property type="molecule type" value="Genomic_DNA"/>
</dbReference>